<evidence type="ECO:0000313" key="4">
    <source>
        <dbReference type="EMBL" id="QFZ84024.1"/>
    </source>
</evidence>
<dbReference type="GO" id="GO:0070402">
    <property type="term" value="F:NADPH binding"/>
    <property type="evidence" value="ECO:0007669"/>
    <property type="project" value="TreeGrafter"/>
</dbReference>
<sequence>MKAYVIEQAGGPEMLQLRDIASPEPGAHEVQIRVRAFGLNRAETYLRAGKMGAITAPRVPGIEAVGEVILDPAGIFRTGQRVATAMGGMQFSRNGSYAEQVTVLRDNVIALDDIPLSWEELAALPQSYLTVWGALDQTLAVQPGQTLLVRGATASLGLAAVAYAKARDLKVIATTRSEQNTARLRAVGADDVIVDTGEIASTVRQRVPAGVDVALEVVGAATLRDTIQALKPFGAVSVVGLLGGPPVLSQFHLMQDLPDAKQLSFFQSGLLGTPALPLANAPLRWIAEQAAAGRIPSLRSRTFDFDDVRHAHSLMESDRALGKLVVRL</sequence>
<evidence type="ECO:0000259" key="3">
    <source>
        <dbReference type="SMART" id="SM00829"/>
    </source>
</evidence>
<dbReference type="Pfam" id="PF08240">
    <property type="entry name" value="ADH_N"/>
    <property type="match status" value="1"/>
</dbReference>
<dbReference type="AlphaFoldDB" id="A0A5Q0M618"/>
<dbReference type="EMBL" id="CP045644">
    <property type="protein sequence ID" value="QFZ84024.1"/>
    <property type="molecule type" value="Genomic_DNA"/>
</dbReference>
<dbReference type="GO" id="GO:0016651">
    <property type="term" value="F:oxidoreductase activity, acting on NAD(P)H"/>
    <property type="evidence" value="ECO:0007669"/>
    <property type="project" value="TreeGrafter"/>
</dbReference>
<dbReference type="PANTHER" id="PTHR48106:SF18">
    <property type="entry name" value="QUINONE OXIDOREDUCTASE PIG3"/>
    <property type="match status" value="1"/>
</dbReference>
<name>A0A5Q0M618_VARPD</name>
<dbReference type="InterPro" id="IPR036291">
    <property type="entry name" value="NAD(P)-bd_dom_sf"/>
</dbReference>
<dbReference type="Proteomes" id="UP000326780">
    <property type="component" value="Chromosome"/>
</dbReference>
<gene>
    <name evidence="4" type="ORF">GFK26_15310</name>
</gene>
<evidence type="ECO:0000256" key="1">
    <source>
        <dbReference type="ARBA" id="ARBA00022857"/>
    </source>
</evidence>
<dbReference type="Pfam" id="PF00107">
    <property type="entry name" value="ADH_zinc_N"/>
    <property type="match status" value="1"/>
</dbReference>
<dbReference type="InterPro" id="IPR020843">
    <property type="entry name" value="ER"/>
</dbReference>
<dbReference type="SUPFAM" id="SSF50129">
    <property type="entry name" value="GroES-like"/>
    <property type="match status" value="1"/>
</dbReference>
<dbReference type="PANTHER" id="PTHR48106">
    <property type="entry name" value="QUINONE OXIDOREDUCTASE PIG3-RELATED"/>
    <property type="match status" value="1"/>
</dbReference>
<keyword evidence="1" id="KW-0521">NADP</keyword>
<dbReference type="SUPFAM" id="SSF51735">
    <property type="entry name" value="NAD(P)-binding Rossmann-fold domains"/>
    <property type="match status" value="1"/>
</dbReference>
<accession>A0A5Q0M618</accession>
<reference evidence="4 5" key="1">
    <citation type="submission" date="2019-10" db="EMBL/GenBank/DDBJ databases">
        <title>Complete genome sequence of Variovorax paradoxus 5C-2.</title>
        <authorList>
            <person name="Gogoleva N.E."/>
            <person name="Balkin A.S."/>
        </authorList>
    </citation>
    <scope>NUCLEOTIDE SEQUENCE [LARGE SCALE GENOMIC DNA]</scope>
    <source>
        <strain evidence="4 5">5C-2</strain>
    </source>
</reference>
<organism evidence="4 5">
    <name type="scientific">Variovorax paradoxus</name>
    <dbReference type="NCBI Taxonomy" id="34073"/>
    <lineage>
        <taxon>Bacteria</taxon>
        <taxon>Pseudomonadati</taxon>
        <taxon>Pseudomonadota</taxon>
        <taxon>Betaproteobacteria</taxon>
        <taxon>Burkholderiales</taxon>
        <taxon>Comamonadaceae</taxon>
        <taxon>Variovorax</taxon>
    </lineage>
</organism>
<dbReference type="Gene3D" id="3.40.50.720">
    <property type="entry name" value="NAD(P)-binding Rossmann-like Domain"/>
    <property type="match status" value="1"/>
</dbReference>
<dbReference type="InterPro" id="IPR013154">
    <property type="entry name" value="ADH-like_N"/>
</dbReference>
<dbReference type="InterPro" id="IPR013149">
    <property type="entry name" value="ADH-like_C"/>
</dbReference>
<dbReference type="RefSeq" id="WP_153282677.1">
    <property type="nucleotide sequence ID" value="NZ_CP045644.1"/>
</dbReference>
<protein>
    <submittedName>
        <fullName evidence="4">Zinc-binding dehydrogenase</fullName>
    </submittedName>
</protein>
<dbReference type="Gene3D" id="3.90.180.10">
    <property type="entry name" value="Medium-chain alcohol dehydrogenases, catalytic domain"/>
    <property type="match status" value="1"/>
</dbReference>
<evidence type="ECO:0000313" key="5">
    <source>
        <dbReference type="Proteomes" id="UP000326780"/>
    </source>
</evidence>
<feature type="domain" description="Enoyl reductase (ER)" evidence="3">
    <location>
        <begin position="10"/>
        <end position="326"/>
    </location>
</feature>
<keyword evidence="2" id="KW-0560">Oxidoreductase</keyword>
<dbReference type="InterPro" id="IPR011032">
    <property type="entry name" value="GroES-like_sf"/>
</dbReference>
<evidence type="ECO:0000256" key="2">
    <source>
        <dbReference type="ARBA" id="ARBA00023002"/>
    </source>
</evidence>
<proteinExistence type="predicted"/>
<dbReference type="SMART" id="SM00829">
    <property type="entry name" value="PKS_ER"/>
    <property type="match status" value="1"/>
</dbReference>